<evidence type="ECO:0000313" key="13">
    <source>
        <dbReference type="Proteomes" id="UP000259812"/>
    </source>
</evidence>
<dbReference type="InterPro" id="IPR012337">
    <property type="entry name" value="RNaseH-like_sf"/>
</dbReference>
<accession>A0A346FC50</accession>
<sequence length="183" mass="19360">MPRILGIDTSLTATGLARIDVGPTPGGKTWNICTATVGAPKPTADKSKRAMARRVNALIEQIEGAIDASVDVIAIEGLAYAAKGDSAWVLPWVFGRVIELAERHDKALLVVGTSQRAKYVTGKGNADKDTVMLAVARQWPEAEVANNNEADALAVAAVAAHRIGFPICEPTAYRNEVVEKVSS</sequence>
<evidence type="ECO:0000256" key="6">
    <source>
        <dbReference type="ARBA" id="ARBA00022763"/>
    </source>
</evidence>
<evidence type="ECO:0000256" key="9">
    <source>
        <dbReference type="ARBA" id="ARBA00023125"/>
    </source>
</evidence>
<protein>
    <submittedName>
        <fullName evidence="12">RuvC-like resolvase</fullName>
    </submittedName>
</protein>
<evidence type="ECO:0000256" key="1">
    <source>
        <dbReference type="ARBA" id="ARBA00009518"/>
    </source>
</evidence>
<keyword evidence="2" id="KW-0963">Cytoplasm</keyword>
<dbReference type="KEGG" id="vg:60320758"/>
<keyword evidence="5" id="KW-0255">Endonuclease</keyword>
<dbReference type="Gene3D" id="3.30.420.10">
    <property type="entry name" value="Ribonuclease H-like superfamily/Ribonuclease H"/>
    <property type="match status" value="1"/>
</dbReference>
<dbReference type="InterPro" id="IPR002176">
    <property type="entry name" value="X-over_junc_endoDNase_RuvC"/>
</dbReference>
<dbReference type="GO" id="GO:0006281">
    <property type="term" value="P:DNA repair"/>
    <property type="evidence" value="ECO:0007669"/>
    <property type="project" value="UniProtKB-KW"/>
</dbReference>
<proteinExistence type="inferred from homology"/>
<dbReference type="PRINTS" id="PR00696">
    <property type="entry name" value="RSOLVASERUVC"/>
</dbReference>
<reference evidence="13" key="1">
    <citation type="submission" date="2018-07" db="EMBL/GenBank/DDBJ databases">
        <authorList>
            <person name="Quirk P.G."/>
            <person name="Krulwich T.A."/>
        </authorList>
    </citation>
    <scope>NUCLEOTIDE SEQUENCE [LARGE SCALE GENOMIC DNA]</scope>
</reference>
<comment type="similarity">
    <text evidence="1">Belongs to the RuvC family.</text>
</comment>
<dbReference type="RefSeq" id="YP_009949354.1">
    <property type="nucleotide sequence ID" value="NC_051580.1"/>
</dbReference>
<dbReference type="GO" id="GO:0016787">
    <property type="term" value="F:hydrolase activity"/>
    <property type="evidence" value="ECO:0007669"/>
    <property type="project" value="UniProtKB-KW"/>
</dbReference>
<evidence type="ECO:0000256" key="8">
    <source>
        <dbReference type="ARBA" id="ARBA00022842"/>
    </source>
</evidence>
<dbReference type="InterPro" id="IPR036397">
    <property type="entry name" value="RNaseH_sf"/>
</dbReference>
<keyword evidence="11" id="KW-0234">DNA repair</keyword>
<name>A0A346FC50_9CAUD</name>
<evidence type="ECO:0000256" key="2">
    <source>
        <dbReference type="ARBA" id="ARBA00022490"/>
    </source>
</evidence>
<evidence type="ECO:0000256" key="4">
    <source>
        <dbReference type="ARBA" id="ARBA00022723"/>
    </source>
</evidence>
<evidence type="ECO:0000256" key="5">
    <source>
        <dbReference type="ARBA" id="ARBA00022759"/>
    </source>
</evidence>
<dbReference type="PANTHER" id="PTHR30194">
    <property type="entry name" value="CROSSOVER JUNCTION ENDODEOXYRIBONUCLEASE RUVC"/>
    <property type="match status" value="1"/>
</dbReference>
<dbReference type="EMBL" id="MH632120">
    <property type="protein sequence ID" value="AXN53275.1"/>
    <property type="molecule type" value="Genomic_DNA"/>
</dbReference>
<gene>
    <name evidence="12" type="primary">3</name>
    <name evidence="12" type="ORF">PBI_THONKO_3</name>
</gene>
<keyword evidence="6" id="KW-0227">DNA damage</keyword>
<evidence type="ECO:0000256" key="7">
    <source>
        <dbReference type="ARBA" id="ARBA00022801"/>
    </source>
</evidence>
<dbReference type="GeneID" id="60320758"/>
<evidence type="ECO:0000256" key="3">
    <source>
        <dbReference type="ARBA" id="ARBA00022722"/>
    </source>
</evidence>
<keyword evidence="9" id="KW-0238">DNA-binding</keyword>
<dbReference type="GO" id="GO:0004520">
    <property type="term" value="F:DNA endonuclease activity"/>
    <property type="evidence" value="ECO:0007669"/>
    <property type="project" value="InterPro"/>
</dbReference>
<dbReference type="PANTHER" id="PTHR30194:SF3">
    <property type="entry name" value="CROSSOVER JUNCTION ENDODEOXYRIBONUCLEASE RUVC"/>
    <property type="match status" value="1"/>
</dbReference>
<keyword evidence="13" id="KW-1185">Reference proteome</keyword>
<keyword evidence="7" id="KW-0378">Hydrolase</keyword>
<dbReference type="SUPFAM" id="SSF53098">
    <property type="entry name" value="Ribonuclease H-like"/>
    <property type="match status" value="1"/>
</dbReference>
<organism evidence="12 13">
    <name type="scientific">Mycobacterium phage Thonko</name>
    <dbReference type="NCBI Taxonomy" id="2282910"/>
    <lineage>
        <taxon>Viruses</taxon>
        <taxon>Duplodnaviria</taxon>
        <taxon>Heunggongvirae</taxon>
        <taxon>Uroviricota</taxon>
        <taxon>Caudoviricetes</taxon>
        <taxon>Bclasvirinae</taxon>
        <taxon>Thonkovirus</taxon>
        <taxon>Thonkovirus thonko</taxon>
    </lineage>
</organism>
<keyword evidence="8" id="KW-0460">Magnesium</keyword>
<evidence type="ECO:0000256" key="11">
    <source>
        <dbReference type="ARBA" id="ARBA00023204"/>
    </source>
</evidence>
<dbReference type="Proteomes" id="UP000259812">
    <property type="component" value="Genome"/>
</dbReference>
<dbReference type="GO" id="GO:0003677">
    <property type="term" value="F:DNA binding"/>
    <property type="evidence" value="ECO:0007669"/>
    <property type="project" value="UniProtKB-KW"/>
</dbReference>
<keyword evidence="10" id="KW-0233">DNA recombination</keyword>
<dbReference type="Pfam" id="PF02075">
    <property type="entry name" value="RuvC"/>
    <property type="match status" value="1"/>
</dbReference>
<evidence type="ECO:0000256" key="10">
    <source>
        <dbReference type="ARBA" id="ARBA00023172"/>
    </source>
</evidence>
<dbReference type="GO" id="GO:0006310">
    <property type="term" value="P:DNA recombination"/>
    <property type="evidence" value="ECO:0007669"/>
    <property type="project" value="UniProtKB-KW"/>
</dbReference>
<keyword evidence="4" id="KW-0479">Metal-binding</keyword>
<evidence type="ECO:0000313" key="12">
    <source>
        <dbReference type="EMBL" id="AXN53275.1"/>
    </source>
</evidence>
<keyword evidence="3" id="KW-0540">Nuclease</keyword>
<dbReference type="GO" id="GO:0046872">
    <property type="term" value="F:metal ion binding"/>
    <property type="evidence" value="ECO:0007669"/>
    <property type="project" value="UniProtKB-KW"/>
</dbReference>